<name>W7AFP6_9APIC</name>
<keyword evidence="2" id="KW-1185">Reference proteome</keyword>
<dbReference type="GeneID" id="20040787"/>
<accession>W7AFP6</accession>
<organism evidence="1 2">
    <name type="scientific">Plasmodium inui San Antonio 1</name>
    <dbReference type="NCBI Taxonomy" id="1237626"/>
    <lineage>
        <taxon>Eukaryota</taxon>
        <taxon>Sar</taxon>
        <taxon>Alveolata</taxon>
        <taxon>Apicomplexa</taxon>
        <taxon>Aconoidasida</taxon>
        <taxon>Haemosporida</taxon>
        <taxon>Plasmodiidae</taxon>
        <taxon>Plasmodium</taxon>
        <taxon>Plasmodium (Plasmodium)</taxon>
    </lineage>
</organism>
<evidence type="ECO:0000313" key="2">
    <source>
        <dbReference type="Proteomes" id="UP000030640"/>
    </source>
</evidence>
<reference evidence="1 2" key="1">
    <citation type="submission" date="2013-02" db="EMBL/GenBank/DDBJ databases">
        <title>The Genome Sequence of Plasmodium inui San Antonio 1.</title>
        <authorList>
            <consortium name="The Broad Institute Genome Sequencing Platform"/>
            <consortium name="The Broad Institute Genome Sequencing Center for Infectious Disease"/>
            <person name="Neafsey D."/>
            <person name="Cheeseman I."/>
            <person name="Volkman S."/>
            <person name="Adams J."/>
            <person name="Walker B."/>
            <person name="Young S.K."/>
            <person name="Zeng Q."/>
            <person name="Gargeya S."/>
            <person name="Fitzgerald M."/>
            <person name="Haas B."/>
            <person name="Abouelleil A."/>
            <person name="Alvarado L."/>
            <person name="Arachchi H.M."/>
            <person name="Berlin A.M."/>
            <person name="Chapman S.B."/>
            <person name="Dewar J."/>
            <person name="Goldberg J."/>
            <person name="Griggs A."/>
            <person name="Gujja S."/>
            <person name="Hansen M."/>
            <person name="Howarth C."/>
            <person name="Imamovic A."/>
            <person name="Larimer J."/>
            <person name="McCowan C."/>
            <person name="Murphy C."/>
            <person name="Neiman D."/>
            <person name="Pearson M."/>
            <person name="Priest M."/>
            <person name="Roberts A."/>
            <person name="Saif S."/>
            <person name="Shea T."/>
            <person name="Sisk P."/>
            <person name="Sykes S."/>
            <person name="Wortman J."/>
            <person name="Nusbaum C."/>
            <person name="Birren B."/>
        </authorList>
    </citation>
    <scope>NUCLEOTIDE SEQUENCE [LARGE SCALE GENOMIC DNA]</scope>
    <source>
        <strain evidence="1 2">San Antonio 1</strain>
    </source>
</reference>
<dbReference type="AlphaFoldDB" id="W7AFP6"/>
<dbReference type="VEuPathDB" id="PlasmoDB:C922_05513"/>
<dbReference type="RefSeq" id="XP_008819306.1">
    <property type="nucleotide sequence ID" value="XM_008821084.1"/>
</dbReference>
<evidence type="ECO:0000313" key="1">
    <source>
        <dbReference type="EMBL" id="EUD64111.1"/>
    </source>
</evidence>
<feature type="non-terminal residue" evidence="1">
    <location>
        <position position="1"/>
    </location>
</feature>
<protein>
    <submittedName>
        <fullName evidence="1">Uncharacterized protein</fullName>
    </submittedName>
</protein>
<dbReference type="EMBL" id="KI965544">
    <property type="protein sequence ID" value="EUD64111.1"/>
    <property type="molecule type" value="Genomic_DNA"/>
</dbReference>
<sequence length="56" mass="6468">NSLSRRVSPLTEYQIHMNEYCVIKINNYKFLELIINRILSGNISHSLCPVADNFVS</sequence>
<proteinExistence type="predicted"/>
<gene>
    <name evidence="1" type="ORF">C922_05513</name>
</gene>
<dbReference type="Proteomes" id="UP000030640">
    <property type="component" value="Unassembled WGS sequence"/>
</dbReference>